<evidence type="ECO:0000256" key="1">
    <source>
        <dbReference type="SAM" id="Phobius"/>
    </source>
</evidence>
<organism evidence="2 3">
    <name type="scientific">Algimonas porphyrae</name>
    <dbReference type="NCBI Taxonomy" id="1128113"/>
    <lineage>
        <taxon>Bacteria</taxon>
        <taxon>Pseudomonadati</taxon>
        <taxon>Pseudomonadota</taxon>
        <taxon>Alphaproteobacteria</taxon>
        <taxon>Maricaulales</taxon>
        <taxon>Robiginitomaculaceae</taxon>
        <taxon>Algimonas</taxon>
    </lineage>
</organism>
<keyword evidence="1" id="KW-1133">Transmembrane helix</keyword>
<gene>
    <name evidence="2" type="ORF">GCM10007854_21090</name>
</gene>
<keyword evidence="1" id="KW-0812">Transmembrane</keyword>
<keyword evidence="1" id="KW-0472">Membrane</keyword>
<protein>
    <recommendedName>
        <fullName evidence="4">SPOR domain-containing protein</fullName>
    </recommendedName>
</protein>
<evidence type="ECO:0000313" key="3">
    <source>
        <dbReference type="Proteomes" id="UP001161390"/>
    </source>
</evidence>
<keyword evidence="3" id="KW-1185">Reference proteome</keyword>
<reference evidence="2" key="1">
    <citation type="journal article" date="2014" name="Int. J. Syst. Evol. Microbiol.">
        <title>Complete genome of a new Firmicutes species belonging to the dominant human colonic microbiota ('Ruminococcus bicirculans') reveals two chromosomes and a selective capacity to utilize plant glucans.</title>
        <authorList>
            <consortium name="NISC Comparative Sequencing Program"/>
            <person name="Wegmann U."/>
            <person name="Louis P."/>
            <person name="Goesmann A."/>
            <person name="Henrissat B."/>
            <person name="Duncan S.H."/>
            <person name="Flint H.J."/>
        </authorList>
    </citation>
    <scope>NUCLEOTIDE SEQUENCE</scope>
    <source>
        <strain evidence="2">NBRC 108216</strain>
    </source>
</reference>
<dbReference type="Proteomes" id="UP001161390">
    <property type="component" value="Unassembled WGS sequence"/>
</dbReference>
<evidence type="ECO:0000313" key="2">
    <source>
        <dbReference type="EMBL" id="GLQ21154.1"/>
    </source>
</evidence>
<accession>A0ABQ5V0S5</accession>
<dbReference type="RefSeq" id="WP_284372416.1">
    <property type="nucleotide sequence ID" value="NZ_BSNJ01000004.1"/>
</dbReference>
<sequence length="123" mass="13190">MTNYDNDKKVYHTEDTSRKSPMGWIIGGVALLALGAAVIYLTDVDLTQTAELPEVSVEGGQMPAIDVDVADVDLGSEEVTVSVPTIDITPPQEGEEADDLADNIDVDVDVDADLDVEMEPEQN</sequence>
<name>A0ABQ5V0S5_9PROT</name>
<reference evidence="2" key="2">
    <citation type="submission" date="2023-01" db="EMBL/GenBank/DDBJ databases">
        <title>Draft genome sequence of Algimonas porphyrae strain NBRC 108216.</title>
        <authorList>
            <person name="Sun Q."/>
            <person name="Mori K."/>
        </authorList>
    </citation>
    <scope>NUCLEOTIDE SEQUENCE</scope>
    <source>
        <strain evidence="2">NBRC 108216</strain>
    </source>
</reference>
<dbReference type="EMBL" id="BSNJ01000004">
    <property type="protein sequence ID" value="GLQ21154.1"/>
    <property type="molecule type" value="Genomic_DNA"/>
</dbReference>
<feature type="transmembrane region" description="Helical" evidence="1">
    <location>
        <begin position="21"/>
        <end position="41"/>
    </location>
</feature>
<proteinExistence type="predicted"/>
<evidence type="ECO:0008006" key="4">
    <source>
        <dbReference type="Google" id="ProtNLM"/>
    </source>
</evidence>
<comment type="caution">
    <text evidence="2">The sequence shown here is derived from an EMBL/GenBank/DDBJ whole genome shotgun (WGS) entry which is preliminary data.</text>
</comment>